<dbReference type="PANTHER" id="PTHR21198">
    <property type="entry name" value="GLUTAMATE RACEMASE"/>
    <property type="match status" value="1"/>
</dbReference>
<dbReference type="InterPro" id="IPR015942">
    <property type="entry name" value="Asp/Glu/hydantoin_racemase"/>
</dbReference>
<dbReference type="Gene3D" id="3.40.50.1860">
    <property type="match status" value="2"/>
</dbReference>
<dbReference type="PANTHER" id="PTHR21198:SF7">
    <property type="entry name" value="ASPARTATE-GLUTAMATE RACEMASE FAMILY"/>
    <property type="match status" value="1"/>
</dbReference>
<evidence type="ECO:0000313" key="2">
    <source>
        <dbReference type="EMBL" id="KST70377.1"/>
    </source>
</evidence>
<accession>A0A0V8A0U4</accession>
<dbReference type="GO" id="GO:0047661">
    <property type="term" value="F:amino-acid racemase activity"/>
    <property type="evidence" value="ECO:0007669"/>
    <property type="project" value="InterPro"/>
</dbReference>
<dbReference type="OrthoDB" id="9803739at2"/>
<dbReference type="RefSeq" id="WP_027840650.1">
    <property type="nucleotide sequence ID" value="NZ_LMTZ01000001.1"/>
</dbReference>
<dbReference type="AlphaFoldDB" id="A0A0V8A0U4"/>
<dbReference type="InterPro" id="IPR001920">
    <property type="entry name" value="Asp/Glu_race"/>
</dbReference>
<dbReference type="Pfam" id="PF01177">
    <property type="entry name" value="Asp_Glu_race"/>
    <property type="match status" value="1"/>
</dbReference>
<comment type="caution">
    <text evidence="2">The sequence shown here is derived from an EMBL/GenBank/DDBJ whole genome shotgun (WGS) entry which is preliminary data.</text>
</comment>
<dbReference type="SUPFAM" id="SSF53681">
    <property type="entry name" value="Aspartate/glutamate racemase"/>
    <property type="match status" value="2"/>
</dbReference>
<keyword evidence="3" id="KW-1185">Reference proteome</keyword>
<evidence type="ECO:0000256" key="1">
    <source>
        <dbReference type="ARBA" id="ARBA00023235"/>
    </source>
</evidence>
<protein>
    <recommendedName>
        <fullName evidence="4">Aspartate racemase</fullName>
    </recommendedName>
</protein>
<evidence type="ECO:0008006" key="4">
    <source>
        <dbReference type="Google" id="ProtNLM"/>
    </source>
</evidence>
<sequence length="246" mass="28583">MTPQYDYEPNMLGILGGMGPLASSEFLKTIYEYNLSSKKEQDSPKVILYSDPTFPDRTEALLKQDYQLLLTKLIKSLYYLYELKVAKIVICCITSHYLLPYIPDYLSSNIISLVDIILSKVIEKQSKYLLICTNGTRQMKIFQNHHLWPFAKDYILFPDLDGQDIIHQMIYNIKIKGDISKTISHLELLLYQYEVNSLIVGCTEIHLLNKYLYSSHNNCDDSPMKNLENIFLDPLMIIAKDLVKFF</sequence>
<keyword evidence="1" id="KW-0413">Isomerase</keyword>
<reference evidence="2 3" key="1">
    <citation type="journal article" date="2015" name="Genome Announc.">
        <title>Draft Genome of the Euendolithic (true boring) Cyanobacterium Mastigocoleus testarum strain BC008.</title>
        <authorList>
            <person name="Guida B.S."/>
            <person name="Garcia-Pichel F."/>
        </authorList>
    </citation>
    <scope>NUCLEOTIDE SEQUENCE [LARGE SCALE GENOMIC DNA]</scope>
    <source>
        <strain evidence="2 3">BC008</strain>
    </source>
</reference>
<dbReference type="Proteomes" id="UP000053372">
    <property type="component" value="Unassembled WGS sequence"/>
</dbReference>
<evidence type="ECO:0000313" key="3">
    <source>
        <dbReference type="Proteomes" id="UP000053372"/>
    </source>
</evidence>
<name>A0A0V8A0U4_9CYAN</name>
<gene>
    <name evidence="2" type="ORF">BC008_45085</name>
</gene>
<organism evidence="2 3">
    <name type="scientific">Mastigocoleus testarum BC008</name>
    <dbReference type="NCBI Taxonomy" id="371196"/>
    <lineage>
        <taxon>Bacteria</taxon>
        <taxon>Bacillati</taxon>
        <taxon>Cyanobacteriota</taxon>
        <taxon>Cyanophyceae</taxon>
        <taxon>Nostocales</taxon>
        <taxon>Hapalosiphonaceae</taxon>
        <taxon>Mastigocoleus</taxon>
    </lineage>
</organism>
<dbReference type="EMBL" id="LMTZ01000001">
    <property type="protein sequence ID" value="KST70377.1"/>
    <property type="molecule type" value="Genomic_DNA"/>
</dbReference>
<proteinExistence type="predicted"/>